<evidence type="ECO:0000256" key="2">
    <source>
        <dbReference type="ARBA" id="ARBA00022840"/>
    </source>
</evidence>
<dbReference type="InterPro" id="IPR027417">
    <property type="entry name" value="P-loop_NTPase"/>
</dbReference>
<dbReference type="InterPro" id="IPR058031">
    <property type="entry name" value="AAA_lid_NorR"/>
</dbReference>
<keyword evidence="4" id="KW-0238">DNA-binding</keyword>
<dbReference type="InterPro" id="IPR002197">
    <property type="entry name" value="HTH_Fis"/>
</dbReference>
<feature type="domain" description="Sigma-54 factor interaction" evidence="6">
    <location>
        <begin position="72"/>
        <end position="301"/>
    </location>
</feature>
<dbReference type="PROSITE" id="PS00688">
    <property type="entry name" value="SIGMA54_INTERACT_3"/>
    <property type="match status" value="1"/>
</dbReference>
<dbReference type="PROSITE" id="PS50045">
    <property type="entry name" value="SIGMA54_INTERACT_4"/>
    <property type="match status" value="1"/>
</dbReference>
<dbReference type="InterPro" id="IPR025662">
    <property type="entry name" value="Sigma_54_int_dom_ATP-bd_1"/>
</dbReference>
<evidence type="ECO:0000313" key="7">
    <source>
        <dbReference type="EMBL" id="MBI3128981.1"/>
    </source>
</evidence>
<evidence type="ECO:0000313" key="8">
    <source>
        <dbReference type="Proteomes" id="UP000782312"/>
    </source>
</evidence>
<dbReference type="PRINTS" id="PR01590">
    <property type="entry name" value="HTHFIS"/>
</dbReference>
<proteinExistence type="predicted"/>
<dbReference type="Gene3D" id="1.10.8.60">
    <property type="match status" value="1"/>
</dbReference>
<evidence type="ECO:0000259" key="6">
    <source>
        <dbReference type="PROSITE" id="PS50045"/>
    </source>
</evidence>
<dbReference type="InterPro" id="IPR025944">
    <property type="entry name" value="Sigma_54_int_dom_CS"/>
</dbReference>
<dbReference type="SUPFAM" id="SSF46689">
    <property type="entry name" value="Homeodomain-like"/>
    <property type="match status" value="1"/>
</dbReference>
<evidence type="ECO:0000256" key="5">
    <source>
        <dbReference type="ARBA" id="ARBA00023163"/>
    </source>
</evidence>
<dbReference type="Pfam" id="PF00158">
    <property type="entry name" value="Sigma54_activat"/>
    <property type="match status" value="1"/>
</dbReference>
<evidence type="ECO:0000256" key="1">
    <source>
        <dbReference type="ARBA" id="ARBA00022741"/>
    </source>
</evidence>
<keyword evidence="5" id="KW-0804">Transcription</keyword>
<keyword evidence="3" id="KW-0805">Transcription regulation</keyword>
<dbReference type="FunFam" id="3.40.50.300:FF:000006">
    <property type="entry name" value="DNA-binding transcriptional regulator NtrC"/>
    <property type="match status" value="1"/>
</dbReference>
<dbReference type="InterPro" id="IPR003593">
    <property type="entry name" value="AAA+_ATPase"/>
</dbReference>
<accession>A0A932MRE4</accession>
<dbReference type="Pfam" id="PF25601">
    <property type="entry name" value="AAA_lid_14"/>
    <property type="match status" value="1"/>
</dbReference>
<gene>
    <name evidence="7" type="ORF">HYZ11_15350</name>
</gene>
<evidence type="ECO:0000256" key="4">
    <source>
        <dbReference type="ARBA" id="ARBA00023125"/>
    </source>
</evidence>
<keyword evidence="2" id="KW-0067">ATP-binding</keyword>
<dbReference type="CDD" id="cd00009">
    <property type="entry name" value="AAA"/>
    <property type="match status" value="1"/>
</dbReference>
<dbReference type="InterPro" id="IPR009057">
    <property type="entry name" value="Homeodomain-like_sf"/>
</dbReference>
<dbReference type="Gene3D" id="1.10.10.60">
    <property type="entry name" value="Homeodomain-like"/>
    <property type="match status" value="1"/>
</dbReference>
<evidence type="ECO:0000256" key="3">
    <source>
        <dbReference type="ARBA" id="ARBA00023015"/>
    </source>
</evidence>
<dbReference type="Gene3D" id="3.40.50.300">
    <property type="entry name" value="P-loop containing nucleotide triphosphate hydrolases"/>
    <property type="match status" value="1"/>
</dbReference>
<dbReference type="Proteomes" id="UP000782312">
    <property type="component" value="Unassembled WGS sequence"/>
</dbReference>
<dbReference type="GO" id="GO:0005524">
    <property type="term" value="F:ATP binding"/>
    <property type="evidence" value="ECO:0007669"/>
    <property type="project" value="UniProtKB-KW"/>
</dbReference>
<reference evidence="7" key="1">
    <citation type="submission" date="2020-07" db="EMBL/GenBank/DDBJ databases">
        <title>Huge and variable diversity of episymbiotic CPR bacteria and DPANN archaea in groundwater ecosystems.</title>
        <authorList>
            <person name="He C.Y."/>
            <person name="Keren R."/>
            <person name="Whittaker M."/>
            <person name="Farag I.F."/>
            <person name="Doudna J."/>
            <person name="Cate J.H.D."/>
            <person name="Banfield J.F."/>
        </authorList>
    </citation>
    <scope>NUCLEOTIDE SEQUENCE</scope>
    <source>
        <strain evidence="7">NC_groundwater_763_Ag_S-0.2um_68_21</strain>
    </source>
</reference>
<dbReference type="GO" id="GO:0006355">
    <property type="term" value="P:regulation of DNA-templated transcription"/>
    <property type="evidence" value="ECO:0007669"/>
    <property type="project" value="InterPro"/>
</dbReference>
<dbReference type="InterPro" id="IPR002078">
    <property type="entry name" value="Sigma_54_int"/>
</dbReference>
<dbReference type="PANTHER" id="PTHR32071">
    <property type="entry name" value="TRANSCRIPTIONAL REGULATORY PROTEIN"/>
    <property type="match status" value="1"/>
</dbReference>
<dbReference type="GO" id="GO:0043565">
    <property type="term" value="F:sequence-specific DNA binding"/>
    <property type="evidence" value="ECO:0007669"/>
    <property type="project" value="InterPro"/>
</dbReference>
<dbReference type="EMBL" id="JACPUR010000037">
    <property type="protein sequence ID" value="MBI3128981.1"/>
    <property type="molecule type" value="Genomic_DNA"/>
</dbReference>
<dbReference type="PROSITE" id="PS00675">
    <property type="entry name" value="SIGMA54_INTERACT_1"/>
    <property type="match status" value="1"/>
</dbReference>
<keyword evidence="1" id="KW-0547">Nucleotide-binding</keyword>
<dbReference type="PROSITE" id="PS00676">
    <property type="entry name" value="SIGMA54_INTERACT_2"/>
    <property type="match status" value="1"/>
</dbReference>
<dbReference type="InterPro" id="IPR025943">
    <property type="entry name" value="Sigma_54_int_dom_ATP-bd_2"/>
</dbReference>
<comment type="caution">
    <text evidence="7">The sequence shown here is derived from an EMBL/GenBank/DDBJ whole genome shotgun (WGS) entry which is preliminary data.</text>
</comment>
<dbReference type="SMART" id="SM00382">
    <property type="entry name" value="AAA"/>
    <property type="match status" value="1"/>
</dbReference>
<protein>
    <submittedName>
        <fullName evidence="7">Sigma-54-dependent Fis family transcriptional regulator</fullName>
    </submittedName>
</protein>
<organism evidence="7 8">
    <name type="scientific">Tectimicrobiota bacterium</name>
    <dbReference type="NCBI Taxonomy" id="2528274"/>
    <lineage>
        <taxon>Bacteria</taxon>
        <taxon>Pseudomonadati</taxon>
        <taxon>Nitrospinota/Tectimicrobiota group</taxon>
        <taxon>Candidatus Tectimicrobiota</taxon>
    </lineage>
</organism>
<sequence>MRIAREGLPIFCTCNGADVGRIVEAVRAGVSDCAVWRGPSEPLPEKLLGWLRESVPPEAPSPEPESGHFHGILGRSAAIRKVFDLISKVGVTSSTILITGESGTGKELVCRAIHRTSRRAGGPLIPVNCGAIPEELLESELFGHEKGAFTGATTSREGRFQMADGGTIFLDEVSEMSPKLQVKLLRVLQESEFERVGGNKTIRVDARIVAATNRDLEKSVASGDFREDLYYRLNVIPVHLPPLRERREDIPLLVHSFIRRFQEKDLTPLRSIHPDAMAALSAFHWPGNVRELENLIERMAILAERPELRLEDLPERFRSSSPAGARDKDFSSLDIPEEGIDLRNFMDRIENQLIERALEMSGGVKNRAAQLLGLNRTTLVEKLKKKSLEGAKAV</sequence>
<dbReference type="SUPFAM" id="SSF52540">
    <property type="entry name" value="P-loop containing nucleoside triphosphate hydrolases"/>
    <property type="match status" value="1"/>
</dbReference>
<name>A0A932MRE4_UNCTE</name>
<dbReference type="AlphaFoldDB" id="A0A932MRE4"/>
<dbReference type="Pfam" id="PF02954">
    <property type="entry name" value="HTH_8"/>
    <property type="match status" value="1"/>
</dbReference>